<dbReference type="Proteomes" id="UP001420932">
    <property type="component" value="Unassembled WGS sequence"/>
</dbReference>
<organism evidence="2 3">
    <name type="scientific">Stephania yunnanensis</name>
    <dbReference type="NCBI Taxonomy" id="152371"/>
    <lineage>
        <taxon>Eukaryota</taxon>
        <taxon>Viridiplantae</taxon>
        <taxon>Streptophyta</taxon>
        <taxon>Embryophyta</taxon>
        <taxon>Tracheophyta</taxon>
        <taxon>Spermatophyta</taxon>
        <taxon>Magnoliopsida</taxon>
        <taxon>Ranunculales</taxon>
        <taxon>Menispermaceae</taxon>
        <taxon>Menispermoideae</taxon>
        <taxon>Cissampelideae</taxon>
        <taxon>Stephania</taxon>
    </lineage>
</organism>
<evidence type="ECO:0000313" key="2">
    <source>
        <dbReference type="EMBL" id="KAK9151613.1"/>
    </source>
</evidence>
<gene>
    <name evidence="2" type="ORF">Syun_009922</name>
</gene>
<feature type="compositionally biased region" description="Low complexity" evidence="1">
    <location>
        <begin position="29"/>
        <end position="38"/>
    </location>
</feature>
<feature type="compositionally biased region" description="Basic and acidic residues" evidence="1">
    <location>
        <begin position="19"/>
        <end position="28"/>
    </location>
</feature>
<protein>
    <submittedName>
        <fullName evidence="2">Uncharacterized protein</fullName>
    </submittedName>
</protein>
<proteinExistence type="predicted"/>
<evidence type="ECO:0000256" key="1">
    <source>
        <dbReference type="SAM" id="MobiDB-lite"/>
    </source>
</evidence>
<sequence>MQPGPSPESHWSTPNLERASQEVVDRTQPHPVQTHVQPPWCPHLSHKLAQLSSARNNDISKAPIFIISLTQALDLHKENMIDDNGGEARLLHMNDCLHKYGFFNSLISIKAFFAYSASSAQTDLSSL</sequence>
<evidence type="ECO:0000313" key="3">
    <source>
        <dbReference type="Proteomes" id="UP001420932"/>
    </source>
</evidence>
<accession>A0AAP0PP48</accession>
<dbReference type="AlphaFoldDB" id="A0AAP0PP48"/>
<reference evidence="2 3" key="1">
    <citation type="submission" date="2024-01" db="EMBL/GenBank/DDBJ databases">
        <title>Genome assemblies of Stephania.</title>
        <authorList>
            <person name="Yang L."/>
        </authorList>
    </citation>
    <scope>NUCLEOTIDE SEQUENCE [LARGE SCALE GENOMIC DNA]</scope>
    <source>
        <strain evidence="2">YNDBR</strain>
        <tissue evidence="2">Leaf</tissue>
    </source>
</reference>
<feature type="region of interest" description="Disordered" evidence="1">
    <location>
        <begin position="1"/>
        <end position="38"/>
    </location>
</feature>
<comment type="caution">
    <text evidence="2">The sequence shown here is derived from an EMBL/GenBank/DDBJ whole genome shotgun (WGS) entry which is preliminary data.</text>
</comment>
<dbReference type="EMBL" id="JBBNAF010000004">
    <property type="protein sequence ID" value="KAK9151613.1"/>
    <property type="molecule type" value="Genomic_DNA"/>
</dbReference>
<keyword evidence="3" id="KW-1185">Reference proteome</keyword>
<name>A0AAP0PP48_9MAGN</name>